<evidence type="ECO:0000313" key="14">
    <source>
        <dbReference type="Proteomes" id="UP000435138"/>
    </source>
</evidence>
<evidence type="ECO:0000259" key="12">
    <source>
        <dbReference type="PROSITE" id="PS50035"/>
    </source>
</evidence>
<evidence type="ECO:0000256" key="7">
    <source>
        <dbReference type="ARBA" id="ARBA00022525"/>
    </source>
</evidence>
<proteinExistence type="inferred from homology"/>
<dbReference type="GO" id="GO:0016891">
    <property type="term" value="F:RNA endonuclease activity producing 5'-phosphomonoesters, hydrolytic mechanism"/>
    <property type="evidence" value="ECO:0007669"/>
    <property type="project" value="TreeGrafter"/>
</dbReference>
<comment type="caution">
    <text evidence="13">The sequence shown here is derived from an EMBL/GenBank/DDBJ whole genome shotgun (WGS) entry which is preliminary data.</text>
</comment>
<dbReference type="RefSeq" id="WP_153355119.1">
    <property type="nucleotide sequence ID" value="NZ_WIXI01000045.1"/>
</dbReference>
<evidence type="ECO:0000256" key="10">
    <source>
        <dbReference type="ARBA" id="ARBA00023098"/>
    </source>
</evidence>
<dbReference type="InterPro" id="IPR051406">
    <property type="entry name" value="PLD_domain"/>
</dbReference>
<keyword evidence="9" id="KW-0442">Lipid degradation</keyword>
<evidence type="ECO:0000256" key="9">
    <source>
        <dbReference type="ARBA" id="ARBA00022963"/>
    </source>
</evidence>
<comment type="subcellular location">
    <subcellularLocation>
        <location evidence="3">Secreted</location>
    </subcellularLocation>
</comment>
<dbReference type="EC" id="3.1.4.4" evidence="5"/>
<dbReference type="AlphaFoldDB" id="A0A6A8A8R5"/>
<evidence type="ECO:0000256" key="3">
    <source>
        <dbReference type="ARBA" id="ARBA00004613"/>
    </source>
</evidence>
<dbReference type="PROSITE" id="PS50035">
    <property type="entry name" value="PLD"/>
    <property type="match status" value="1"/>
</dbReference>
<dbReference type="GO" id="GO:0005576">
    <property type="term" value="C:extracellular region"/>
    <property type="evidence" value="ECO:0007669"/>
    <property type="project" value="UniProtKB-SubCell"/>
</dbReference>
<evidence type="ECO:0000256" key="4">
    <source>
        <dbReference type="ARBA" id="ARBA00008664"/>
    </source>
</evidence>
<evidence type="ECO:0000256" key="1">
    <source>
        <dbReference type="ARBA" id="ARBA00000798"/>
    </source>
</evidence>
<protein>
    <recommendedName>
        <fullName evidence="6">Phospholipase D</fullName>
        <ecNumber evidence="5">3.1.4.4</ecNumber>
    </recommendedName>
    <alternativeName>
        <fullName evidence="11">Choline phosphatase</fullName>
    </alternativeName>
</protein>
<keyword evidence="7" id="KW-0964">Secreted</keyword>
<evidence type="ECO:0000256" key="6">
    <source>
        <dbReference type="ARBA" id="ARBA00018392"/>
    </source>
</evidence>
<dbReference type="SUPFAM" id="SSF56024">
    <property type="entry name" value="Phospholipase D/nuclease"/>
    <property type="match status" value="2"/>
</dbReference>
<keyword evidence="10" id="KW-0443">Lipid metabolism</keyword>
<organism evidence="13 14">
    <name type="scientific">Endobacterium cereale</name>
    <dbReference type="NCBI Taxonomy" id="2663029"/>
    <lineage>
        <taxon>Bacteria</taxon>
        <taxon>Pseudomonadati</taxon>
        <taxon>Pseudomonadota</taxon>
        <taxon>Alphaproteobacteria</taxon>
        <taxon>Hyphomicrobiales</taxon>
        <taxon>Rhizobiaceae</taxon>
        <taxon>Endobacterium</taxon>
    </lineage>
</organism>
<dbReference type="PANTHER" id="PTHR43856">
    <property type="entry name" value="CARDIOLIPIN HYDROLASE"/>
    <property type="match status" value="1"/>
</dbReference>
<comment type="similarity">
    <text evidence="4">Belongs to the phospholipase D family.</text>
</comment>
<dbReference type="InterPro" id="IPR001736">
    <property type="entry name" value="PLipase_D/transphosphatidylase"/>
</dbReference>
<dbReference type="InterPro" id="IPR025202">
    <property type="entry name" value="PLD-like_dom"/>
</dbReference>
<dbReference type="GO" id="GO:0016042">
    <property type="term" value="P:lipid catabolic process"/>
    <property type="evidence" value="ECO:0007669"/>
    <property type="project" value="UniProtKB-KW"/>
</dbReference>
<evidence type="ECO:0000256" key="11">
    <source>
        <dbReference type="ARBA" id="ARBA00029594"/>
    </source>
</evidence>
<keyword evidence="14" id="KW-1185">Reference proteome</keyword>
<dbReference type="PANTHER" id="PTHR43856:SF1">
    <property type="entry name" value="MITOCHONDRIAL CARDIOLIPIN HYDROLASE"/>
    <property type="match status" value="1"/>
</dbReference>
<dbReference type="GO" id="GO:0006793">
    <property type="term" value="P:phosphorus metabolic process"/>
    <property type="evidence" value="ECO:0007669"/>
    <property type="project" value="UniProtKB-ARBA"/>
</dbReference>
<sequence length="571" mass="63925">MRVEKDGISIRPIAGSHTVLFGFDATDKARKGLLGFALARRDGKTGDLKWMRGFKFFEETNPDPKPGERRSTREHPIQDFQWGDYSAEPATTYDYVIQAVYGKPSALTYGPEIPLTVKTANDRNDVHGVYFNRGAIPSQSFADRFGNVGPTADEQNDPQNEKVKWLSRGLLEAVLAYIAQADGKRFELHVAAYEFFYPPILEALKVAAGSGATVRICYDAGDRKRDGTVTLDETSTANVAAIEAAGLAKVKNLTLHTRSNFSKIPHNKFIVLLEDGNPRQVLTGSTNFTPSGFLGQSNVAHIVRDPALASTYDTYWQKLAIDPQTTEFKTFNAKTFPDPAGELTPDAIKAVFSPRKEGLLEWVAERMGAATSSVMFTAAFGVADQLVQKFAEDRDFIRFILMERPSANAQTQAMLELDRDTRIALGAKLNSETIKLKLNGYALDQWFREEEHFRAKGNIFYIHTKIMLIDALSDDPQIFCGSANFSNPSVTGNDENMMLMRGPGIRAVSDIYVNEYMRLFNHLYFRTVALKLAREKRGDPRKAAILEPSDKWVASYFRAGSYHERMRSLFR</sequence>
<dbReference type="EMBL" id="WIXI01000045">
    <property type="protein sequence ID" value="MQY47653.1"/>
    <property type="molecule type" value="Genomic_DNA"/>
</dbReference>
<keyword evidence="8" id="KW-0378">Hydrolase</keyword>
<feature type="domain" description="PLD phosphodiesterase" evidence="12">
    <location>
        <begin position="458"/>
        <end position="489"/>
    </location>
</feature>
<dbReference type="Pfam" id="PF13091">
    <property type="entry name" value="PLDc_2"/>
    <property type="match status" value="1"/>
</dbReference>
<dbReference type="CDD" id="cd09172">
    <property type="entry name" value="PLDc_Nuc_like_unchar1_1"/>
    <property type="match status" value="1"/>
</dbReference>
<dbReference type="Proteomes" id="UP000435138">
    <property type="component" value="Unassembled WGS sequence"/>
</dbReference>
<name>A0A6A8A8R5_9HYPH</name>
<gene>
    <name evidence="13" type="ORF">GAO09_16580</name>
</gene>
<accession>A0A6A8A8R5</accession>
<dbReference type="GO" id="GO:0004630">
    <property type="term" value="F:phospholipase D activity"/>
    <property type="evidence" value="ECO:0007669"/>
    <property type="project" value="UniProtKB-EC"/>
</dbReference>
<dbReference type="Gene3D" id="3.30.870.10">
    <property type="entry name" value="Endonuclease Chain A"/>
    <property type="match status" value="2"/>
</dbReference>
<comment type="catalytic activity">
    <reaction evidence="1">
        <text>a 1,2-diacyl-sn-glycero-3-phosphocholine + H2O = a 1,2-diacyl-sn-glycero-3-phosphate + choline + H(+)</text>
        <dbReference type="Rhea" id="RHEA:14445"/>
        <dbReference type="ChEBI" id="CHEBI:15354"/>
        <dbReference type="ChEBI" id="CHEBI:15377"/>
        <dbReference type="ChEBI" id="CHEBI:15378"/>
        <dbReference type="ChEBI" id="CHEBI:57643"/>
        <dbReference type="ChEBI" id="CHEBI:58608"/>
        <dbReference type="EC" id="3.1.4.4"/>
    </reaction>
</comment>
<reference evidence="13 14" key="1">
    <citation type="submission" date="2019-11" db="EMBL/GenBank/DDBJ databases">
        <title>Genome analysis of Rhizobacterium cereale a novel genus and species isolated from maize roots in North Spain.</title>
        <authorList>
            <person name="Menendez E."/>
            <person name="Flores-Felix J.D."/>
            <person name="Ramirez-Bahena M.-H."/>
            <person name="Igual J.M."/>
            <person name="Garcia-Fraile P."/>
            <person name="Peix A."/>
            <person name="Velazquez E."/>
        </authorList>
    </citation>
    <scope>NUCLEOTIDE SEQUENCE [LARGE SCALE GENOMIC DNA]</scope>
    <source>
        <strain evidence="13 14">RZME27</strain>
    </source>
</reference>
<evidence type="ECO:0000256" key="2">
    <source>
        <dbReference type="ARBA" id="ARBA00003145"/>
    </source>
</evidence>
<comment type="function">
    <text evidence="2">Could be a virulence factor.</text>
</comment>
<evidence type="ECO:0000256" key="5">
    <source>
        <dbReference type="ARBA" id="ARBA00012027"/>
    </source>
</evidence>
<evidence type="ECO:0000313" key="13">
    <source>
        <dbReference type="EMBL" id="MQY47653.1"/>
    </source>
</evidence>
<evidence type="ECO:0000256" key="8">
    <source>
        <dbReference type="ARBA" id="ARBA00022801"/>
    </source>
</evidence>